<evidence type="ECO:0000256" key="1">
    <source>
        <dbReference type="ARBA" id="ARBA00022612"/>
    </source>
</evidence>
<feature type="compositionally biased region" description="Basic and acidic residues" evidence="6">
    <location>
        <begin position="197"/>
        <end position="217"/>
    </location>
</feature>
<accession>A0A8S5VEN2</accession>
<keyword evidence="1" id="KW-1188">Viral release from host cell</keyword>
<evidence type="ECO:0000256" key="2">
    <source>
        <dbReference type="ARBA" id="ARBA00022670"/>
    </source>
</evidence>
<feature type="region of interest" description="Disordered" evidence="6">
    <location>
        <begin position="194"/>
        <end position="221"/>
    </location>
</feature>
<proteinExistence type="predicted"/>
<dbReference type="GO" id="GO:0046797">
    <property type="term" value="P:viral procapsid maturation"/>
    <property type="evidence" value="ECO:0007669"/>
    <property type="project" value="UniProtKB-KW"/>
</dbReference>
<evidence type="ECO:0000256" key="5">
    <source>
        <dbReference type="ARBA" id="ARBA00023045"/>
    </source>
</evidence>
<keyword evidence="2" id="KW-0645">Protease</keyword>
<reference evidence="9" key="1">
    <citation type="journal article" date="2021" name="Proc. Natl. Acad. Sci. U.S.A.">
        <title>A Catalog of Tens of Thousands of Viruses from Human Metagenomes Reveals Hidden Associations with Chronic Diseases.</title>
        <authorList>
            <person name="Tisza M.J."/>
            <person name="Buck C.B."/>
        </authorList>
    </citation>
    <scope>NUCLEOTIDE SEQUENCE</scope>
    <source>
        <strain evidence="9">CtSXZ3</strain>
    </source>
</reference>
<dbReference type="Pfam" id="PF05065">
    <property type="entry name" value="Phage_capsid"/>
    <property type="match status" value="1"/>
</dbReference>
<evidence type="ECO:0000256" key="4">
    <source>
        <dbReference type="ARBA" id="ARBA00022950"/>
    </source>
</evidence>
<dbReference type="GO" id="GO:0006508">
    <property type="term" value="P:proteolysis"/>
    <property type="evidence" value="ECO:0007669"/>
    <property type="project" value="UniProtKB-KW"/>
</dbReference>
<feature type="domain" description="Phage capsid-like C-terminal" evidence="8">
    <location>
        <begin position="322"/>
        <end position="567"/>
    </location>
</feature>
<evidence type="ECO:0000256" key="3">
    <source>
        <dbReference type="ARBA" id="ARBA00022801"/>
    </source>
</evidence>
<dbReference type="Pfam" id="PF04586">
    <property type="entry name" value="Peptidase_S78"/>
    <property type="match status" value="1"/>
</dbReference>
<feature type="domain" description="Prohead serine protease" evidence="7">
    <location>
        <begin position="5"/>
        <end position="126"/>
    </location>
</feature>
<dbReference type="GO" id="GO:0008233">
    <property type="term" value="F:peptidase activity"/>
    <property type="evidence" value="ECO:0007669"/>
    <property type="project" value="UniProtKB-KW"/>
</dbReference>
<evidence type="ECO:0000259" key="8">
    <source>
        <dbReference type="Pfam" id="PF05065"/>
    </source>
</evidence>
<evidence type="ECO:0000259" key="7">
    <source>
        <dbReference type="Pfam" id="PF04586"/>
    </source>
</evidence>
<sequence>MKVDFSGYATKSGVLCSDGRIIGQGAFAHQDNHKVPLLYGHDHKDPTNIVGHALLHSRNDGMYADCSLNDTMAAQNLGKQVKHGDLNSLSIFANDLRHDGTTVTFGNIREVSLVLAGANREAKIDAVYITHGDGFSDEVEDAAIMQFGELLTHGENEDSSDSEDDDETIQDVIDSMSEKQQNAVAYLITQALEDSGSAEKKSEEPSDKAEHSADKPQEGSTLTHNIFQGSATQAPSQTLTHDQFMTVIKSAQDRHIKLSESFLAHANDYGIKDINTLFPDAKTLWNTPEFISRRMEWVAGVLNGTRHAPFTKIKTILADITADNARAKGYKTGTKKKDEVFTLLHRVTHPKTVYKKQRLDRDDILDITDFDVIAWMKGEMRLMLDEEIARAILVGDGRQITDDDKISEDNIRPIWKDDELYSYKVQVAKDTKPDACVEALIRGLDDYRGSGNPTMYAPSKFVTDLLLQKDQIGRRLYETEAALASAIGVAKIVRVPVMEKLEREVNTKKYDLKAIVVNLQDYTTGTNKGGQISFFDDFDIDFNQEKYLVETRMSGALVRPGSAMVLEMAQA</sequence>
<evidence type="ECO:0000256" key="6">
    <source>
        <dbReference type="SAM" id="MobiDB-lite"/>
    </source>
</evidence>
<organism evidence="9">
    <name type="scientific">Siphoviridae sp. ctSXZ3</name>
    <dbReference type="NCBI Taxonomy" id="2825510"/>
    <lineage>
        <taxon>Viruses</taxon>
        <taxon>Duplodnaviria</taxon>
        <taxon>Heunggongvirae</taxon>
        <taxon>Uroviricota</taxon>
        <taxon>Caudoviricetes</taxon>
    </lineage>
</organism>
<keyword evidence="5" id="KW-1273">Viral capsid maturation</keyword>
<protein>
    <submittedName>
        <fullName evidence="9">Major capsid protein</fullName>
    </submittedName>
</protein>
<dbReference type="SUPFAM" id="SSF56563">
    <property type="entry name" value="Major capsid protein gp5"/>
    <property type="match status" value="1"/>
</dbReference>
<evidence type="ECO:0000313" key="9">
    <source>
        <dbReference type="EMBL" id="DAG05180.1"/>
    </source>
</evidence>
<keyword evidence="3" id="KW-0378">Hydrolase</keyword>
<dbReference type="InterPro" id="IPR054612">
    <property type="entry name" value="Phage_capsid-like_C"/>
</dbReference>
<dbReference type="InterPro" id="IPR054613">
    <property type="entry name" value="Peptidase_S78_dom"/>
</dbReference>
<keyword evidence="4" id="KW-0118">Viral capsid assembly</keyword>
<dbReference type="EMBL" id="BK016252">
    <property type="protein sequence ID" value="DAG05180.1"/>
    <property type="molecule type" value="Genomic_DNA"/>
</dbReference>
<name>A0A8S5VEN2_9CAUD</name>